<protein>
    <submittedName>
        <fullName evidence="1">Uncharacterized protein</fullName>
    </submittedName>
</protein>
<evidence type="ECO:0000313" key="2">
    <source>
        <dbReference type="Proteomes" id="UP001165960"/>
    </source>
</evidence>
<sequence length="116" mass="13336">MMGEGDMRFATLGLILVQTAAVYGDAAPCIEEYFQLLRRRFPGYACAVFKQNKYQTFGEWVETNPRWCDGKAFVGLIIPKNTSGIWAINDGEVTPSNWRYDTESFKRYDVLLYLDD</sequence>
<accession>A0ACC2RSX6</accession>
<comment type="caution">
    <text evidence="1">The sequence shown here is derived from an EMBL/GenBank/DDBJ whole genome shotgun (WGS) entry which is preliminary data.</text>
</comment>
<keyword evidence="2" id="KW-1185">Reference proteome</keyword>
<name>A0ACC2RSX6_9FUNG</name>
<gene>
    <name evidence="1" type="ORF">DSO57_1027535</name>
</gene>
<proteinExistence type="predicted"/>
<organism evidence="1 2">
    <name type="scientific">Entomophthora muscae</name>
    <dbReference type="NCBI Taxonomy" id="34485"/>
    <lineage>
        <taxon>Eukaryota</taxon>
        <taxon>Fungi</taxon>
        <taxon>Fungi incertae sedis</taxon>
        <taxon>Zoopagomycota</taxon>
        <taxon>Entomophthoromycotina</taxon>
        <taxon>Entomophthoromycetes</taxon>
        <taxon>Entomophthorales</taxon>
        <taxon>Entomophthoraceae</taxon>
        <taxon>Entomophthora</taxon>
    </lineage>
</organism>
<dbReference type="EMBL" id="QTSX02006558">
    <property type="protein sequence ID" value="KAJ9053095.1"/>
    <property type="molecule type" value="Genomic_DNA"/>
</dbReference>
<reference evidence="1" key="1">
    <citation type="submission" date="2022-04" db="EMBL/GenBank/DDBJ databases">
        <title>Genome of the entomopathogenic fungus Entomophthora muscae.</title>
        <authorList>
            <person name="Elya C."/>
            <person name="Lovett B.R."/>
            <person name="Lee E."/>
            <person name="Macias A.M."/>
            <person name="Hajek A.E."/>
            <person name="De Bivort B.L."/>
            <person name="Kasson M.T."/>
            <person name="De Fine Licht H.H."/>
            <person name="Stajich J.E."/>
        </authorList>
    </citation>
    <scope>NUCLEOTIDE SEQUENCE</scope>
    <source>
        <strain evidence="1">Berkeley</strain>
    </source>
</reference>
<evidence type="ECO:0000313" key="1">
    <source>
        <dbReference type="EMBL" id="KAJ9053095.1"/>
    </source>
</evidence>
<dbReference type="Proteomes" id="UP001165960">
    <property type="component" value="Unassembled WGS sequence"/>
</dbReference>